<dbReference type="InterPro" id="IPR010718">
    <property type="entry name" value="DUF1294"/>
</dbReference>
<dbReference type="Pfam" id="PF06961">
    <property type="entry name" value="DUF1294"/>
    <property type="match status" value="1"/>
</dbReference>
<keyword evidence="1" id="KW-0472">Membrane</keyword>
<feature type="transmembrane region" description="Helical" evidence="1">
    <location>
        <begin position="91"/>
        <end position="112"/>
    </location>
</feature>
<evidence type="ECO:0000313" key="3">
    <source>
        <dbReference type="Proteomes" id="UP001425155"/>
    </source>
</evidence>
<name>A0ABU9W0K0_9MICO</name>
<evidence type="ECO:0000313" key="2">
    <source>
        <dbReference type="EMBL" id="MEN1945353.1"/>
    </source>
</evidence>
<dbReference type="EMBL" id="JBCLVG010000001">
    <property type="protein sequence ID" value="MEN1945353.1"/>
    <property type="molecule type" value="Genomic_DNA"/>
</dbReference>
<dbReference type="RefSeq" id="WP_342111385.1">
    <property type="nucleotide sequence ID" value="NZ_JBCAUN010000001.1"/>
</dbReference>
<reference evidence="2 3" key="1">
    <citation type="submission" date="2024-03" db="EMBL/GenBank/DDBJ databases">
        <title>YIM 134122 draft genome.</title>
        <authorList>
            <person name="Zuo S."/>
            <person name="Xiong L."/>
        </authorList>
    </citation>
    <scope>NUCLEOTIDE SEQUENCE [LARGE SCALE GENOMIC DNA]</scope>
    <source>
        <strain evidence="2 3">YIM 134122</strain>
    </source>
</reference>
<proteinExistence type="predicted"/>
<protein>
    <submittedName>
        <fullName evidence="2">DUF1294 domain-containing protein</fullName>
    </submittedName>
</protein>
<gene>
    <name evidence="2" type="ORF">WJX64_02205</name>
</gene>
<keyword evidence="3" id="KW-1185">Reference proteome</keyword>
<evidence type="ECO:0000256" key="1">
    <source>
        <dbReference type="SAM" id="Phobius"/>
    </source>
</evidence>
<comment type="caution">
    <text evidence="2">The sequence shown here is derived from an EMBL/GenBank/DDBJ whole genome shotgun (WGS) entry which is preliminary data.</text>
</comment>
<keyword evidence="1" id="KW-1133">Transmembrane helix</keyword>
<keyword evidence="1" id="KW-0812">Transmembrane</keyword>
<feature type="transmembrane region" description="Helical" evidence="1">
    <location>
        <begin position="28"/>
        <end position="45"/>
    </location>
</feature>
<organism evidence="2 3">
    <name type="scientific">Leifsonia stereocauli</name>
    <dbReference type="NCBI Taxonomy" id="3134136"/>
    <lineage>
        <taxon>Bacteria</taxon>
        <taxon>Bacillati</taxon>
        <taxon>Actinomycetota</taxon>
        <taxon>Actinomycetes</taxon>
        <taxon>Micrococcales</taxon>
        <taxon>Microbacteriaceae</taxon>
        <taxon>Leifsonia</taxon>
    </lineage>
</organism>
<sequence>MASLITVVAFAGVWIAIAVTWGVPEWAGVVYGIVGVVTFIAYWRDKRAARAARWRVSESTLLTLGLFCGWPGAIAAQQLLRHKTTKRSFRSAFWFTVAINIMFFVAVAWVIAHPEIVGG</sequence>
<dbReference type="Proteomes" id="UP001425155">
    <property type="component" value="Unassembled WGS sequence"/>
</dbReference>
<accession>A0ABU9W0K0</accession>